<keyword evidence="1" id="KW-1133">Transmembrane helix</keyword>
<evidence type="ECO:0008006" key="4">
    <source>
        <dbReference type="Google" id="ProtNLM"/>
    </source>
</evidence>
<dbReference type="RefSeq" id="YP_010657620.1">
    <property type="nucleotide sequence ID" value="NC_070848.1"/>
</dbReference>
<dbReference type="GeneID" id="77933539"/>
<reference evidence="2 3" key="1">
    <citation type="submission" date="2021-06" db="EMBL/GenBank/DDBJ databases">
        <authorList>
            <person name="Chen R."/>
            <person name="Qin H."/>
            <person name="He S."/>
            <person name="Han P."/>
            <person name="Xu F."/>
            <person name="Sun H."/>
            <person name="Fan H."/>
            <person name="Tong Y."/>
        </authorList>
    </citation>
    <scope>NUCLEOTIDE SEQUENCE [LARGE SCALE GENOMIC DNA]</scope>
</reference>
<protein>
    <recommendedName>
        <fullName evidence="4">TMhelix containing protein</fullName>
    </recommendedName>
</protein>
<dbReference type="EMBL" id="MZ447858">
    <property type="protein sequence ID" value="UAW01185.1"/>
    <property type="molecule type" value="Genomic_DNA"/>
</dbReference>
<dbReference type="Proteomes" id="UP000828026">
    <property type="component" value="Segment"/>
</dbReference>
<dbReference type="KEGG" id="vg:77933539"/>
<keyword evidence="1" id="KW-0812">Transmembrane</keyword>
<feature type="transmembrane region" description="Helical" evidence="1">
    <location>
        <begin position="6"/>
        <end position="24"/>
    </location>
</feature>
<name>A0AAE8XJA7_9CAUD</name>
<evidence type="ECO:0000313" key="3">
    <source>
        <dbReference type="Proteomes" id="UP000828026"/>
    </source>
</evidence>
<proteinExistence type="predicted"/>
<sequence length="64" mass="6999">MKLLKVSAIILGVFALIIYAGFAVDAFKRDMAIYDAEAKCIREHVALGIERADIAQGNGTCWVK</sequence>
<accession>A0AAE8XJA7</accession>
<organism evidence="2 3">
    <name type="scientific">Vibrio phage BUCT194</name>
    <dbReference type="NCBI Taxonomy" id="2859072"/>
    <lineage>
        <taxon>Viruses</taxon>
        <taxon>Duplodnaviria</taxon>
        <taxon>Heunggongvirae</taxon>
        <taxon>Uroviricota</taxon>
        <taxon>Caudoviricetes</taxon>
        <taxon>Schitoviridae</taxon>
        <taxon>Varunavirus</taxon>
        <taxon>Varunavirus BUCT194</taxon>
    </lineage>
</organism>
<keyword evidence="3" id="KW-1185">Reference proteome</keyword>
<keyword evidence="1" id="KW-0472">Membrane</keyword>
<evidence type="ECO:0000313" key="2">
    <source>
        <dbReference type="EMBL" id="UAW01185.1"/>
    </source>
</evidence>
<evidence type="ECO:0000256" key="1">
    <source>
        <dbReference type="SAM" id="Phobius"/>
    </source>
</evidence>